<name>A0ABY7DFI9_MYAAR</name>
<evidence type="ECO:0000313" key="3">
    <source>
        <dbReference type="Proteomes" id="UP001164746"/>
    </source>
</evidence>
<protein>
    <recommendedName>
        <fullName evidence="4">UBZ4-type domain-containing protein</fullName>
    </recommendedName>
</protein>
<evidence type="ECO:0000313" key="2">
    <source>
        <dbReference type="EMBL" id="WAQ96427.1"/>
    </source>
</evidence>
<proteinExistence type="predicted"/>
<sequence length="405" mass="45368">MPRNSPEGTGTIEIPKSVLEQLLRQLNMSEQIRNQMAANIDENGHPEVSVTNSSGGNDCESQRKKLVQQTSEPSQSNRRSFDYDMKRKSSAPAIFVFPECSESSFSSSQSYNSQLVSSDGLADTVRQCSETEVRQTGLEFRSFGDGAENSSFINEKHVKTGLFQKISLKSPPGVARIHFDAVVQELAKTKKYLHSLQMRQGLEHEKRHEFEKMKKENHALQIKTELLHAHSPDSSKEIQRLKAELEKVLEKNRFEILQMDKNALEKGLSFNEDRKRLPSKSTDSRLSSNINSETNSTKSGISSKSHINPKSGSVKPTAYDKTKVPFPLKSSSSNPGKVIEMPQKGELPQGSAMNIAPLYNDLSNQQMEEKVSNISGSATIEECPRCLQQFTDEKAYQIHLDKCVE</sequence>
<reference evidence="2" key="1">
    <citation type="submission" date="2022-11" db="EMBL/GenBank/DDBJ databases">
        <title>Centuries of genome instability and evolution in soft-shell clam transmissible cancer (bioRxiv).</title>
        <authorList>
            <person name="Hart S.F.M."/>
            <person name="Yonemitsu M.A."/>
            <person name="Giersch R.M."/>
            <person name="Beal B.F."/>
            <person name="Arriagada G."/>
            <person name="Davis B.W."/>
            <person name="Ostrander E.A."/>
            <person name="Goff S.P."/>
            <person name="Metzger M.J."/>
        </authorList>
    </citation>
    <scope>NUCLEOTIDE SEQUENCE</scope>
    <source>
        <strain evidence="2">MELC-2E11</strain>
        <tissue evidence="2">Siphon/mantle</tissue>
    </source>
</reference>
<accession>A0ABY7DFI9</accession>
<dbReference type="Proteomes" id="UP001164746">
    <property type="component" value="Chromosome 2"/>
</dbReference>
<gene>
    <name evidence="2" type="ORF">MAR_029117</name>
</gene>
<feature type="region of interest" description="Disordered" evidence="1">
    <location>
        <begin position="274"/>
        <end position="337"/>
    </location>
</feature>
<feature type="region of interest" description="Disordered" evidence="1">
    <location>
        <begin position="36"/>
        <end position="84"/>
    </location>
</feature>
<feature type="compositionally biased region" description="Polar residues" evidence="1">
    <location>
        <begin position="67"/>
        <end position="78"/>
    </location>
</feature>
<feature type="compositionally biased region" description="Polar residues" evidence="1">
    <location>
        <begin position="279"/>
        <end position="311"/>
    </location>
</feature>
<dbReference type="EMBL" id="CP111013">
    <property type="protein sequence ID" value="WAQ96427.1"/>
    <property type="molecule type" value="Genomic_DNA"/>
</dbReference>
<evidence type="ECO:0008006" key="4">
    <source>
        <dbReference type="Google" id="ProtNLM"/>
    </source>
</evidence>
<keyword evidence="3" id="KW-1185">Reference proteome</keyword>
<organism evidence="2 3">
    <name type="scientific">Mya arenaria</name>
    <name type="common">Soft-shell clam</name>
    <dbReference type="NCBI Taxonomy" id="6604"/>
    <lineage>
        <taxon>Eukaryota</taxon>
        <taxon>Metazoa</taxon>
        <taxon>Spiralia</taxon>
        <taxon>Lophotrochozoa</taxon>
        <taxon>Mollusca</taxon>
        <taxon>Bivalvia</taxon>
        <taxon>Autobranchia</taxon>
        <taxon>Heteroconchia</taxon>
        <taxon>Euheterodonta</taxon>
        <taxon>Imparidentia</taxon>
        <taxon>Neoheterodontei</taxon>
        <taxon>Myida</taxon>
        <taxon>Myoidea</taxon>
        <taxon>Myidae</taxon>
        <taxon>Mya</taxon>
    </lineage>
</organism>
<evidence type="ECO:0000256" key="1">
    <source>
        <dbReference type="SAM" id="MobiDB-lite"/>
    </source>
</evidence>